<dbReference type="GO" id="GO:0005524">
    <property type="term" value="F:ATP binding"/>
    <property type="evidence" value="ECO:0007669"/>
    <property type="project" value="UniProtKB-KW"/>
</dbReference>
<dbReference type="Pfam" id="PF09110">
    <property type="entry name" value="HAND"/>
    <property type="match status" value="1"/>
</dbReference>
<dbReference type="InterPro" id="IPR001005">
    <property type="entry name" value="SANT/Myb"/>
</dbReference>
<keyword evidence="6" id="KW-0378">Hydrolase</keyword>
<dbReference type="Pfam" id="PF00271">
    <property type="entry name" value="Helicase_C"/>
    <property type="match status" value="1"/>
</dbReference>
<sequence>MATNEPEPMETDAVVKKEEPADEAESPNESSEQIAAEVKPEPMEEMPSTSLEQSESYKRFEMLLRKTENFSHCLSAGDASAIPKSPVKGARGRGKKVTEAAASHAAAIGDHRHRMTEKEEDEELLSQTKKAENVFRFEKSPSYISGGEMRDYQIRGLNWLISLQHNGINGILADEMGLGKTLQTISIIGYLKHYKQQNGPFLVIVPKSTLQNWANEFKKWCPSVKAVCLIGTQEERDEVIQNVIRPGDFDALLTTYEMVLKTIGMLKKHVWKYLVIDEAHRIKNEKSKLSEFVRELKSKHRLLITGTPLQNNLHELWALLNFLLPEMFTSADDFDSWFSDSSMFNNSSLVQRLHQVLKPFLLRRLKSDVEKSLLPKKELKIYVGLSKMQREWYTKILMKDLDVVNGAGKLEKARLMNILMHLRKCCNHPYLFDGAEPGPPYTTDKHLVDNSGKMVLLDKLLMRLKEQGSRVLIFSQMSRMLDMLEDYCWWRQYAYCRLDGSTAHEDRQRAIDEYNREGSEKFVFMLTTRAGGLGINLTSADVVIIYDSDYNPQMDLQAMDRAHRIGQKKQVRVFRFITENTVEERIIERAEMKLRLDSVVIQQGRLADQQKTLGKDDMLNMIRHGADRIFAGKDATITDDDIDTILNKAETKTAELNSKLEKLGESNLRNFTMDVPQPKPEFGEQFESLYNFEGEDYREKQKGNPLQHWIEPPKRERKANYQVDLYFKEAMNSGKETQKAQKAPRPPKQPVVHDFQFFPKRLYDLLDRETYVHRRNIGYKAVKRTDLPPKEAEKKQKEEQKKIDTSQPLTAEELKERNQLLNKGFVNWARRDFLQFVRASEKYGRKDLKNIAEEVDSKTYEEVVEYAKVFWARQRDLNENEKAIAQIEKGEARIARRISVRKALDVKIAKYKAPYHQLRLSYGTNKGKSYSESEDRFLVCELHTLGIDKENVYEELRDSIRAAPQFRFDWFIKSRTAVELQRRCNTLITLIEKEMTEYQEKAKALKEAERKAGKRKAAEVATPKSAKRSK</sequence>
<feature type="region of interest" description="Disordered" evidence="10">
    <location>
        <begin position="1009"/>
        <end position="1030"/>
    </location>
</feature>
<dbReference type="InterPro" id="IPR015195">
    <property type="entry name" value="SLIDE"/>
</dbReference>
<protein>
    <submittedName>
        <fullName evidence="14">Uncharacterized protein</fullName>
    </submittedName>
</protein>
<dbReference type="Gene3D" id="1.20.5.1190">
    <property type="entry name" value="iswi atpase"/>
    <property type="match status" value="1"/>
</dbReference>
<dbReference type="GO" id="GO:0140658">
    <property type="term" value="F:ATP-dependent chromatin remodeler activity"/>
    <property type="evidence" value="ECO:0007669"/>
    <property type="project" value="TreeGrafter"/>
</dbReference>
<dbReference type="SMART" id="SM00487">
    <property type="entry name" value="DEXDc"/>
    <property type="match status" value="1"/>
</dbReference>
<keyword evidence="7" id="KW-0067">ATP-binding</keyword>
<dbReference type="Gene3D" id="1.10.1040.30">
    <property type="entry name" value="ISWI, HAND domain"/>
    <property type="match status" value="1"/>
</dbReference>
<dbReference type="SUPFAM" id="SSF52540">
    <property type="entry name" value="P-loop containing nucleoside triphosphate hydrolases"/>
    <property type="match status" value="2"/>
</dbReference>
<evidence type="ECO:0000259" key="13">
    <source>
        <dbReference type="PROSITE" id="PS51293"/>
    </source>
</evidence>
<dbReference type="InterPro" id="IPR044754">
    <property type="entry name" value="Isw1/2_DEXHc"/>
</dbReference>
<dbReference type="InterPro" id="IPR027417">
    <property type="entry name" value="P-loop_NTPase"/>
</dbReference>
<dbReference type="Gene3D" id="1.10.10.60">
    <property type="entry name" value="Homeodomain-like"/>
    <property type="match status" value="2"/>
</dbReference>
<keyword evidence="3" id="KW-0597">Phosphoprotein</keyword>
<dbReference type="Pfam" id="PF09111">
    <property type="entry name" value="SLIDE"/>
    <property type="match status" value="1"/>
</dbReference>
<dbReference type="GO" id="GO:0042393">
    <property type="term" value="F:histone binding"/>
    <property type="evidence" value="ECO:0007669"/>
    <property type="project" value="TreeGrafter"/>
</dbReference>
<evidence type="ECO:0000313" key="14">
    <source>
        <dbReference type="EMBL" id="KAK0415593.1"/>
    </source>
</evidence>
<evidence type="ECO:0000256" key="5">
    <source>
        <dbReference type="ARBA" id="ARBA00022741"/>
    </source>
</evidence>
<dbReference type="InterPro" id="IPR036306">
    <property type="entry name" value="ISWI_HAND-dom_sf"/>
</dbReference>
<evidence type="ECO:0000256" key="8">
    <source>
        <dbReference type="ARBA" id="ARBA00022853"/>
    </source>
</evidence>
<dbReference type="GO" id="GO:0034728">
    <property type="term" value="P:nucleosome organization"/>
    <property type="evidence" value="ECO:0007669"/>
    <property type="project" value="TreeGrafter"/>
</dbReference>
<dbReference type="SMART" id="SM00717">
    <property type="entry name" value="SANT"/>
    <property type="match status" value="2"/>
</dbReference>
<dbReference type="CDD" id="cd18793">
    <property type="entry name" value="SF2_C_SNF"/>
    <property type="match status" value="1"/>
</dbReference>
<feature type="domain" description="Helicase C-terminal" evidence="12">
    <location>
        <begin position="456"/>
        <end position="607"/>
    </location>
</feature>
<dbReference type="AlphaFoldDB" id="A0AA39LZS8"/>
<evidence type="ECO:0000256" key="4">
    <source>
        <dbReference type="ARBA" id="ARBA00022737"/>
    </source>
</evidence>
<keyword evidence="5" id="KW-0547">Nucleotide-binding</keyword>
<gene>
    <name evidence="14" type="ORF">QR680_012018</name>
</gene>
<keyword evidence="15" id="KW-1185">Reference proteome</keyword>
<feature type="region of interest" description="Disordered" evidence="10">
    <location>
        <begin position="1"/>
        <end position="54"/>
    </location>
</feature>
<feature type="domain" description="SANT" evidence="13">
    <location>
        <begin position="823"/>
        <end position="875"/>
    </location>
</feature>
<dbReference type="CDD" id="cd00167">
    <property type="entry name" value="SANT"/>
    <property type="match status" value="1"/>
</dbReference>
<dbReference type="InterPro" id="IPR038718">
    <property type="entry name" value="SNF2-like_sf"/>
</dbReference>
<keyword evidence="4" id="KW-0677">Repeat</keyword>
<comment type="similarity">
    <text evidence="2">Belongs to the SNF2/RAD54 helicase family. ISWI subfamily.</text>
</comment>
<dbReference type="InterPro" id="IPR000330">
    <property type="entry name" value="SNF2_N"/>
</dbReference>
<dbReference type="SUPFAM" id="SSF101224">
    <property type="entry name" value="HAND domain of the nucleosome remodeling ATPase ISWI"/>
    <property type="match status" value="1"/>
</dbReference>
<dbReference type="InterPro" id="IPR014001">
    <property type="entry name" value="Helicase_ATP-bd"/>
</dbReference>
<dbReference type="PROSITE" id="PS51192">
    <property type="entry name" value="HELICASE_ATP_BIND_1"/>
    <property type="match status" value="1"/>
</dbReference>
<name>A0AA39LZS8_9BILA</name>
<evidence type="ECO:0000256" key="6">
    <source>
        <dbReference type="ARBA" id="ARBA00022801"/>
    </source>
</evidence>
<dbReference type="Gene3D" id="3.40.50.300">
    <property type="entry name" value="P-loop containing nucleotide triphosphate hydrolases"/>
    <property type="match status" value="1"/>
</dbReference>
<organism evidence="14 15">
    <name type="scientific">Steinernema hermaphroditum</name>
    <dbReference type="NCBI Taxonomy" id="289476"/>
    <lineage>
        <taxon>Eukaryota</taxon>
        <taxon>Metazoa</taxon>
        <taxon>Ecdysozoa</taxon>
        <taxon>Nematoda</taxon>
        <taxon>Chromadorea</taxon>
        <taxon>Rhabditida</taxon>
        <taxon>Tylenchina</taxon>
        <taxon>Panagrolaimomorpha</taxon>
        <taxon>Strongyloidoidea</taxon>
        <taxon>Steinernematidae</taxon>
        <taxon>Steinernema</taxon>
    </lineage>
</organism>
<keyword evidence="8" id="KW-0156">Chromatin regulator</keyword>
<keyword evidence="9" id="KW-0539">Nucleus</keyword>
<dbReference type="InterPro" id="IPR049730">
    <property type="entry name" value="SNF2/RAD54-like_C"/>
</dbReference>
<dbReference type="InterPro" id="IPR001650">
    <property type="entry name" value="Helicase_C-like"/>
</dbReference>
<evidence type="ECO:0000256" key="3">
    <source>
        <dbReference type="ARBA" id="ARBA00022553"/>
    </source>
</evidence>
<dbReference type="Pfam" id="PF00176">
    <property type="entry name" value="SNF2-rel_dom"/>
    <property type="match status" value="1"/>
</dbReference>
<feature type="compositionally biased region" description="Basic and acidic residues" evidence="10">
    <location>
        <begin position="785"/>
        <end position="804"/>
    </location>
</feature>
<dbReference type="PROSITE" id="PS51293">
    <property type="entry name" value="SANT"/>
    <property type="match status" value="1"/>
</dbReference>
<evidence type="ECO:0000259" key="12">
    <source>
        <dbReference type="PROSITE" id="PS51194"/>
    </source>
</evidence>
<dbReference type="PROSITE" id="PS51194">
    <property type="entry name" value="HELICASE_CTER"/>
    <property type="match status" value="1"/>
</dbReference>
<dbReference type="Gene3D" id="3.40.50.10810">
    <property type="entry name" value="Tandem AAA-ATPase domain"/>
    <property type="match status" value="1"/>
</dbReference>
<evidence type="ECO:0000259" key="11">
    <source>
        <dbReference type="PROSITE" id="PS51192"/>
    </source>
</evidence>
<dbReference type="Proteomes" id="UP001175271">
    <property type="component" value="Unassembled WGS sequence"/>
</dbReference>
<dbReference type="FunFam" id="1.10.10.60:FF:000022">
    <property type="entry name" value="ISWI chromatin-remodeling complex ATPase CHR11 isoform A"/>
    <property type="match status" value="1"/>
</dbReference>
<evidence type="ECO:0000256" key="7">
    <source>
        <dbReference type="ARBA" id="ARBA00022840"/>
    </source>
</evidence>
<dbReference type="FunFam" id="3.40.50.300:FF:000082">
    <property type="entry name" value="ISWI chromatin remodeling complex ATPase ISW1"/>
    <property type="match status" value="1"/>
</dbReference>
<comment type="caution">
    <text evidence="14">The sequence shown here is derived from an EMBL/GenBank/DDBJ whole genome shotgun (WGS) entry which is preliminary data.</text>
</comment>
<dbReference type="GO" id="GO:0016887">
    <property type="term" value="F:ATP hydrolysis activity"/>
    <property type="evidence" value="ECO:0007669"/>
    <property type="project" value="TreeGrafter"/>
</dbReference>
<accession>A0AA39LZS8</accession>
<dbReference type="GO" id="GO:0031491">
    <property type="term" value="F:nucleosome binding"/>
    <property type="evidence" value="ECO:0007669"/>
    <property type="project" value="InterPro"/>
</dbReference>
<reference evidence="14" key="1">
    <citation type="submission" date="2023-06" db="EMBL/GenBank/DDBJ databases">
        <title>Genomic analysis of the entomopathogenic nematode Steinernema hermaphroditum.</title>
        <authorList>
            <person name="Schwarz E.M."/>
            <person name="Heppert J.K."/>
            <person name="Baniya A."/>
            <person name="Schwartz H.T."/>
            <person name="Tan C.-H."/>
            <person name="Antoshechkin I."/>
            <person name="Sternberg P.W."/>
            <person name="Goodrich-Blair H."/>
            <person name="Dillman A.R."/>
        </authorList>
    </citation>
    <scope>NUCLEOTIDE SEQUENCE</scope>
    <source>
        <strain evidence="14">PS9179</strain>
        <tissue evidence="14">Whole animal</tissue>
    </source>
</reference>
<dbReference type="GO" id="GO:0031010">
    <property type="term" value="C:ISWI-type complex"/>
    <property type="evidence" value="ECO:0007669"/>
    <property type="project" value="UniProtKB-ARBA"/>
</dbReference>
<dbReference type="InterPro" id="IPR015194">
    <property type="entry name" value="ISWI_HAND-dom"/>
</dbReference>
<comment type="subcellular location">
    <subcellularLocation>
        <location evidence="1">Nucleus</location>
    </subcellularLocation>
</comment>
<dbReference type="GO" id="GO:0045944">
    <property type="term" value="P:positive regulation of transcription by RNA polymerase II"/>
    <property type="evidence" value="ECO:0007669"/>
    <property type="project" value="UniProtKB-ARBA"/>
</dbReference>
<dbReference type="SMART" id="SM00490">
    <property type="entry name" value="HELICc"/>
    <property type="match status" value="1"/>
</dbReference>
<feature type="domain" description="Helicase ATP-binding" evidence="11">
    <location>
        <begin position="161"/>
        <end position="326"/>
    </location>
</feature>
<dbReference type="InterPro" id="IPR017884">
    <property type="entry name" value="SANT_dom"/>
</dbReference>
<evidence type="ECO:0000256" key="9">
    <source>
        <dbReference type="ARBA" id="ARBA00023242"/>
    </source>
</evidence>
<feature type="region of interest" description="Disordered" evidence="10">
    <location>
        <begin position="785"/>
        <end position="810"/>
    </location>
</feature>
<dbReference type="PANTHER" id="PTHR45623">
    <property type="entry name" value="CHROMODOMAIN-HELICASE-DNA-BINDING PROTEIN 3-RELATED-RELATED"/>
    <property type="match status" value="1"/>
</dbReference>
<dbReference type="EMBL" id="JAUCMV010000002">
    <property type="protein sequence ID" value="KAK0415593.1"/>
    <property type="molecule type" value="Genomic_DNA"/>
</dbReference>
<dbReference type="PANTHER" id="PTHR45623:SF49">
    <property type="entry name" value="SWI_SNF-RELATED MATRIX-ASSOCIATED ACTIN-DEPENDENT REGULATOR OF CHROMATIN SUBFAMILY A MEMBER 5"/>
    <property type="match status" value="1"/>
</dbReference>
<evidence type="ECO:0000256" key="10">
    <source>
        <dbReference type="SAM" id="MobiDB-lite"/>
    </source>
</evidence>
<evidence type="ECO:0000256" key="2">
    <source>
        <dbReference type="ARBA" id="ARBA00009687"/>
    </source>
</evidence>
<dbReference type="SUPFAM" id="SSF46689">
    <property type="entry name" value="Homeodomain-like"/>
    <property type="match status" value="2"/>
</dbReference>
<evidence type="ECO:0000256" key="1">
    <source>
        <dbReference type="ARBA" id="ARBA00004123"/>
    </source>
</evidence>
<dbReference type="FunFam" id="1.10.10.60:FF:000049">
    <property type="entry name" value="SWI/SNF-related matrix-associated actin-dependent regulator of chromatin subfamily A member"/>
    <property type="match status" value="1"/>
</dbReference>
<dbReference type="GO" id="GO:0003677">
    <property type="term" value="F:DNA binding"/>
    <property type="evidence" value="ECO:0007669"/>
    <property type="project" value="InterPro"/>
</dbReference>
<evidence type="ECO:0000313" key="15">
    <source>
        <dbReference type="Proteomes" id="UP001175271"/>
    </source>
</evidence>
<dbReference type="InterPro" id="IPR009057">
    <property type="entry name" value="Homeodomain-like_sf"/>
</dbReference>
<proteinExistence type="inferred from homology"/>
<dbReference type="FunFam" id="3.40.50.10810:FF:000101">
    <property type="entry name" value="SWI/SNF-related, matrix-associated, actin-dependent regulator of"/>
    <property type="match status" value="1"/>
</dbReference>
<dbReference type="CDD" id="cd17997">
    <property type="entry name" value="DEXHc_SMARCA1_SMARCA5"/>
    <property type="match status" value="1"/>
</dbReference>